<feature type="binding site" evidence="15">
    <location>
        <position position="260"/>
    </location>
    <ligand>
        <name>S-adenosyl-L-methionine</name>
        <dbReference type="ChEBI" id="CHEBI:59789"/>
        <label>2</label>
    </ligand>
</feature>
<sequence>MSAAPSISTVPDAFQEGAVVVDPDLIRKHGGNGPRYTSYPTADRFVEAFDDVAYRHWLANRNVGGFSRPLGLYVHVPFCDTLCFYCACNKIITKDRARAAKYVDYLEREIRLVAGVTGKARISSMHWGGGTPTFLGRELTERLVGTLRDAFDFDPAGEWAIEVDPRRVEATGIAHLGQVGFNRISMGVQDFDPQVQQAVHRIQSVAQTREAIDAARRNGFTSVNLDLIYGLPKQTVAGFMRTLDRVIECDPDRVALYSYAHLPAMFMPQRRILEADLPSPEVKLELLTTAIRRLGEAGYRYIGMDHFAKPNDPLAVAQRQGRLTRDFQGYSCGGDSDVVGLGVSAIGKVGPAYAQNVKGLEEYYSALDAGRFPTLRGIQLSPDDLVRRAAIQALACHFSLAKESLEIAYLIEFDTYFAREMESLRELEADGLVELEDGWIHVTPAGRLLVRVVCAVFDRYLRETQQRTRYSRVV</sequence>
<dbReference type="EC" id="1.3.98.3" evidence="14"/>
<dbReference type="InterPro" id="IPR058240">
    <property type="entry name" value="rSAM_sf"/>
</dbReference>
<comment type="subunit">
    <text evidence="4">Monomer.</text>
</comment>
<feature type="binding site" evidence="15">
    <location>
        <position position="129"/>
    </location>
    <ligand>
        <name>S-adenosyl-L-methionine</name>
        <dbReference type="ChEBI" id="CHEBI:59789"/>
        <label>1</label>
    </ligand>
</feature>
<evidence type="ECO:0000256" key="15">
    <source>
        <dbReference type="PIRSR" id="PIRSR000167-1"/>
    </source>
</evidence>
<feature type="binding site" evidence="15">
    <location>
        <position position="226"/>
    </location>
    <ligand>
        <name>S-adenosyl-L-methionine</name>
        <dbReference type="ChEBI" id="CHEBI:59789"/>
        <label>2</label>
    </ligand>
</feature>
<feature type="domain" description="Radical SAM core" evidence="17">
    <location>
        <begin position="64"/>
        <end position="297"/>
    </location>
</feature>
<evidence type="ECO:0000256" key="7">
    <source>
        <dbReference type="ARBA" id="ARBA00022691"/>
    </source>
</evidence>
<evidence type="ECO:0000256" key="3">
    <source>
        <dbReference type="ARBA" id="ARBA00005493"/>
    </source>
</evidence>
<keyword evidence="11 14" id="KW-0411">Iron-sulfur</keyword>
<keyword evidence="7 14" id="KW-0949">S-adenosyl-L-methionine</keyword>
<dbReference type="SUPFAM" id="SSF102114">
    <property type="entry name" value="Radical SAM enzymes"/>
    <property type="match status" value="1"/>
</dbReference>
<evidence type="ECO:0000313" key="19">
    <source>
        <dbReference type="Proteomes" id="UP000503096"/>
    </source>
</evidence>
<dbReference type="EMBL" id="CP053073">
    <property type="protein sequence ID" value="QJR14241.1"/>
    <property type="molecule type" value="Genomic_DNA"/>
</dbReference>
<accession>A0A6M4H3R5</accession>
<dbReference type="UniPathway" id="UPA00251">
    <property type="reaction ID" value="UER00323"/>
</dbReference>
<dbReference type="PIRSF" id="PIRSF000167">
    <property type="entry name" value="HemN"/>
    <property type="match status" value="1"/>
</dbReference>
<dbReference type="PANTHER" id="PTHR13932">
    <property type="entry name" value="COPROPORPHYRINIGEN III OXIDASE"/>
    <property type="match status" value="1"/>
</dbReference>
<dbReference type="FunCoup" id="A0A6M4H3R5">
    <property type="interactions" value="282"/>
</dbReference>
<dbReference type="CDD" id="cd01335">
    <property type="entry name" value="Radical_SAM"/>
    <property type="match status" value="1"/>
</dbReference>
<feature type="binding site" evidence="15">
    <location>
        <begin position="130"/>
        <end position="131"/>
    </location>
    <ligand>
        <name>S-adenosyl-L-methionine</name>
        <dbReference type="ChEBI" id="CHEBI:59789"/>
        <label>2</label>
    </ligand>
</feature>
<keyword evidence="5 14" id="KW-0004">4Fe-4S</keyword>
<evidence type="ECO:0000256" key="16">
    <source>
        <dbReference type="PIRSR" id="PIRSR000167-2"/>
    </source>
</evidence>
<comment type="pathway">
    <text evidence="2 14">Porphyrin-containing compound metabolism; protoporphyrin-IX biosynthesis; protoporphyrinogen-IX from coproporphyrinogen-III (AdoMet route): step 1/1.</text>
</comment>
<dbReference type="InterPro" id="IPR007197">
    <property type="entry name" value="rSAM"/>
</dbReference>
<gene>
    <name evidence="18" type="primary">hemN</name>
    <name evidence="18" type="ORF">DSM104440_01034</name>
</gene>
<feature type="binding site" evidence="15">
    <location>
        <position position="346"/>
    </location>
    <ligand>
        <name>S-adenosyl-L-methionine</name>
        <dbReference type="ChEBI" id="CHEBI:59789"/>
        <label>1</label>
    </ligand>
</feature>
<dbReference type="Pfam" id="PF06969">
    <property type="entry name" value="HemN_C"/>
    <property type="match status" value="1"/>
</dbReference>
<dbReference type="Proteomes" id="UP000503096">
    <property type="component" value="Chromosome"/>
</dbReference>
<protein>
    <recommendedName>
        <fullName evidence="14">Coproporphyrinogen-III oxidase</fullName>
        <ecNumber evidence="14">1.3.98.3</ecNumber>
    </recommendedName>
</protein>
<proteinExistence type="inferred from homology"/>
<evidence type="ECO:0000256" key="2">
    <source>
        <dbReference type="ARBA" id="ARBA00004785"/>
    </source>
</evidence>
<dbReference type="GO" id="GO:0051539">
    <property type="term" value="F:4 iron, 4 sulfur cluster binding"/>
    <property type="evidence" value="ECO:0007669"/>
    <property type="project" value="UniProtKB-KW"/>
</dbReference>
<evidence type="ECO:0000256" key="4">
    <source>
        <dbReference type="ARBA" id="ARBA00011245"/>
    </source>
</evidence>
<dbReference type="NCBIfam" id="TIGR00538">
    <property type="entry name" value="hemN"/>
    <property type="match status" value="1"/>
</dbReference>
<evidence type="ECO:0000256" key="5">
    <source>
        <dbReference type="ARBA" id="ARBA00022485"/>
    </source>
</evidence>
<dbReference type="PANTHER" id="PTHR13932:SF6">
    <property type="entry name" value="OXYGEN-INDEPENDENT COPROPORPHYRINOGEN III OXIDASE"/>
    <property type="match status" value="1"/>
</dbReference>
<feature type="binding site" evidence="16">
    <location>
        <position position="79"/>
    </location>
    <ligand>
        <name>[4Fe-4S] cluster</name>
        <dbReference type="ChEBI" id="CHEBI:49883"/>
        <note>4Fe-4S-S-AdoMet</note>
    </ligand>
</feature>
<evidence type="ECO:0000256" key="10">
    <source>
        <dbReference type="ARBA" id="ARBA00023004"/>
    </source>
</evidence>
<dbReference type="GO" id="GO:0006782">
    <property type="term" value="P:protoporphyrinogen IX biosynthetic process"/>
    <property type="evidence" value="ECO:0007669"/>
    <property type="project" value="UniProtKB-UniPathway"/>
</dbReference>
<dbReference type="Pfam" id="PF04055">
    <property type="entry name" value="Radical_SAM"/>
    <property type="match status" value="1"/>
</dbReference>
<evidence type="ECO:0000256" key="1">
    <source>
        <dbReference type="ARBA" id="ARBA00004496"/>
    </source>
</evidence>
<dbReference type="InterPro" id="IPR004558">
    <property type="entry name" value="Coprogen_oxidase_HemN"/>
</dbReference>
<dbReference type="KEGG" id="upl:DSM104440_01034"/>
<evidence type="ECO:0000256" key="12">
    <source>
        <dbReference type="ARBA" id="ARBA00023244"/>
    </source>
</evidence>
<evidence type="ECO:0000256" key="11">
    <source>
        <dbReference type="ARBA" id="ARBA00023014"/>
    </source>
</evidence>
<evidence type="ECO:0000313" key="18">
    <source>
        <dbReference type="EMBL" id="QJR14241.1"/>
    </source>
</evidence>
<keyword evidence="19" id="KW-1185">Reference proteome</keyword>
<feature type="binding site" evidence="15">
    <location>
        <position position="162"/>
    </location>
    <ligand>
        <name>S-adenosyl-L-methionine</name>
        <dbReference type="ChEBI" id="CHEBI:59789"/>
        <label>1</label>
    </ligand>
</feature>
<comment type="subcellular location">
    <subcellularLocation>
        <location evidence="1 14">Cytoplasm</location>
    </subcellularLocation>
</comment>
<dbReference type="SFLD" id="SFLDG01065">
    <property type="entry name" value="anaerobic_coproporphyrinogen-I"/>
    <property type="match status" value="1"/>
</dbReference>
<evidence type="ECO:0000256" key="9">
    <source>
        <dbReference type="ARBA" id="ARBA00023002"/>
    </source>
</evidence>
<dbReference type="SFLD" id="SFLDS00029">
    <property type="entry name" value="Radical_SAM"/>
    <property type="match status" value="1"/>
</dbReference>
<dbReference type="GO" id="GO:0046872">
    <property type="term" value="F:metal ion binding"/>
    <property type="evidence" value="ECO:0007669"/>
    <property type="project" value="UniProtKB-KW"/>
</dbReference>
<feature type="binding site" evidence="15">
    <location>
        <position position="73"/>
    </location>
    <ligand>
        <name>S-adenosyl-L-methionine</name>
        <dbReference type="ChEBI" id="CHEBI:59789"/>
        <label>1</label>
    </ligand>
</feature>
<keyword evidence="6 14" id="KW-0963">Cytoplasm</keyword>
<keyword evidence="9 14" id="KW-0560">Oxidoreductase</keyword>
<feature type="binding site" evidence="15">
    <location>
        <begin position="85"/>
        <end position="87"/>
    </location>
    <ligand>
        <name>S-adenosyl-L-methionine</name>
        <dbReference type="ChEBI" id="CHEBI:59789"/>
        <label>2</label>
    </ligand>
</feature>
<name>A0A6M4H3R5_9PROT</name>
<reference evidence="18 19" key="1">
    <citation type="submission" date="2020-04" db="EMBL/GenBank/DDBJ databases">
        <title>Usitatibacter rugosus gen. nov., sp. nov. and Usitatibacter palustris sp. nov., novel members of Usitatibacteraceae fam. nov. within the order Nitrosomonadales isolated from soil.</title>
        <authorList>
            <person name="Huber K.J."/>
            <person name="Neumann-Schaal M."/>
            <person name="Geppert A."/>
            <person name="Luckner M."/>
            <person name="Wanner G."/>
            <person name="Overmann J."/>
        </authorList>
    </citation>
    <scope>NUCLEOTIDE SEQUENCE [LARGE SCALE GENOMIC DNA]</scope>
    <source>
        <strain evidence="18 19">Swamp67</strain>
    </source>
</reference>
<dbReference type="GO" id="GO:0005737">
    <property type="term" value="C:cytoplasm"/>
    <property type="evidence" value="ECO:0007669"/>
    <property type="project" value="UniProtKB-SubCell"/>
</dbReference>
<dbReference type="InParanoid" id="A0A6M4H3R5"/>
<dbReference type="AlphaFoldDB" id="A0A6M4H3R5"/>
<dbReference type="RefSeq" id="WP_171161020.1">
    <property type="nucleotide sequence ID" value="NZ_CP053073.1"/>
</dbReference>
<comment type="similarity">
    <text evidence="3 14">Belongs to the anaerobic coproporphyrinogen-III oxidase family.</text>
</comment>
<feature type="binding site" evidence="15">
    <location>
        <position position="189"/>
    </location>
    <ligand>
        <name>S-adenosyl-L-methionine</name>
        <dbReference type="ChEBI" id="CHEBI:59789"/>
        <label>2</label>
    </ligand>
</feature>
<evidence type="ECO:0000259" key="17">
    <source>
        <dbReference type="PROSITE" id="PS51918"/>
    </source>
</evidence>
<keyword evidence="8 14" id="KW-0479">Metal-binding</keyword>
<evidence type="ECO:0000256" key="14">
    <source>
        <dbReference type="PIRNR" id="PIRNR000167"/>
    </source>
</evidence>
<dbReference type="InterPro" id="IPR006638">
    <property type="entry name" value="Elp3/MiaA/NifB-like_rSAM"/>
</dbReference>
<evidence type="ECO:0000256" key="6">
    <source>
        <dbReference type="ARBA" id="ARBA00022490"/>
    </source>
</evidence>
<comment type="catalytic activity">
    <reaction evidence="13 14">
        <text>coproporphyrinogen III + 2 S-adenosyl-L-methionine = protoporphyrinogen IX + 2 5'-deoxyadenosine + 2 L-methionine + 2 CO2</text>
        <dbReference type="Rhea" id="RHEA:15425"/>
        <dbReference type="ChEBI" id="CHEBI:16526"/>
        <dbReference type="ChEBI" id="CHEBI:17319"/>
        <dbReference type="ChEBI" id="CHEBI:57307"/>
        <dbReference type="ChEBI" id="CHEBI:57309"/>
        <dbReference type="ChEBI" id="CHEBI:57844"/>
        <dbReference type="ChEBI" id="CHEBI:59789"/>
        <dbReference type="EC" id="1.3.98.3"/>
    </reaction>
</comment>
<dbReference type="Gene3D" id="1.10.10.920">
    <property type="match status" value="1"/>
</dbReference>
<dbReference type="Gene3D" id="3.30.750.200">
    <property type="match status" value="1"/>
</dbReference>
<evidence type="ECO:0000256" key="8">
    <source>
        <dbReference type="ARBA" id="ARBA00022723"/>
    </source>
</evidence>
<dbReference type="SMART" id="SM00729">
    <property type="entry name" value="Elp3"/>
    <property type="match status" value="1"/>
</dbReference>
<dbReference type="FunFam" id="1.10.10.920:FF:000002">
    <property type="entry name" value="Coproporphyrinogen-III oxidase"/>
    <property type="match status" value="1"/>
</dbReference>
<feature type="binding site" evidence="16">
    <location>
        <position position="83"/>
    </location>
    <ligand>
        <name>[4Fe-4S] cluster</name>
        <dbReference type="ChEBI" id="CHEBI:49883"/>
        <note>4Fe-4S-S-AdoMet</note>
    </ligand>
</feature>
<dbReference type="InterPro" id="IPR034505">
    <property type="entry name" value="Coproporphyrinogen-III_oxidase"/>
</dbReference>
<dbReference type="PROSITE" id="PS51918">
    <property type="entry name" value="RADICAL_SAM"/>
    <property type="match status" value="1"/>
</dbReference>
<dbReference type="GO" id="GO:0004109">
    <property type="term" value="F:coproporphyrinogen oxidase activity"/>
    <property type="evidence" value="ECO:0007669"/>
    <property type="project" value="InterPro"/>
</dbReference>
<keyword evidence="12 14" id="KW-0627">Porphyrin biosynthesis</keyword>
<organism evidence="18 19">
    <name type="scientific">Usitatibacter palustris</name>
    <dbReference type="NCBI Taxonomy" id="2732487"/>
    <lineage>
        <taxon>Bacteria</taxon>
        <taxon>Pseudomonadati</taxon>
        <taxon>Pseudomonadota</taxon>
        <taxon>Betaproteobacteria</taxon>
        <taxon>Nitrosomonadales</taxon>
        <taxon>Usitatibacteraceae</taxon>
        <taxon>Usitatibacter</taxon>
    </lineage>
</organism>
<dbReference type="GO" id="GO:0051989">
    <property type="term" value="F:coproporphyrinogen dehydrogenase activity"/>
    <property type="evidence" value="ECO:0007669"/>
    <property type="project" value="UniProtKB-EC"/>
</dbReference>
<feature type="binding site" evidence="16">
    <location>
        <position position="86"/>
    </location>
    <ligand>
        <name>[4Fe-4S] cluster</name>
        <dbReference type="ChEBI" id="CHEBI:49883"/>
        <note>4Fe-4S-S-AdoMet</note>
    </ligand>
</feature>
<feature type="binding site" evidence="15">
    <location>
        <position position="201"/>
    </location>
    <ligand>
        <name>S-adenosyl-L-methionine</name>
        <dbReference type="ChEBI" id="CHEBI:59789"/>
        <label>2</label>
    </ligand>
</feature>
<keyword evidence="10 14" id="KW-0408">Iron</keyword>
<evidence type="ECO:0000256" key="13">
    <source>
        <dbReference type="ARBA" id="ARBA00048321"/>
    </source>
</evidence>
<comment type="cofactor">
    <cofactor evidence="14 16">
        <name>[4Fe-4S] cluster</name>
        <dbReference type="ChEBI" id="CHEBI:49883"/>
    </cofactor>
    <text evidence="14 16">Binds 1 [4Fe-4S] cluster. The cluster is coordinated with 3 cysteines and an exchangeable S-adenosyl-L-methionine.</text>
</comment>
<dbReference type="InterPro" id="IPR010723">
    <property type="entry name" value="HemN_C"/>
</dbReference>